<dbReference type="AlphaFoldDB" id="A0AB73UJK1"/>
<gene>
    <name evidence="1" type="ORF">C1N66_13675</name>
</gene>
<name>A0AB73UJK1_BACCE</name>
<protein>
    <submittedName>
        <fullName evidence="1">Uncharacterized protein</fullName>
    </submittedName>
</protein>
<dbReference type="RefSeq" id="WP_162280051.1">
    <property type="nucleotide sequence ID" value="NZ_CP028009.1"/>
</dbReference>
<dbReference type="Proteomes" id="UP000464780">
    <property type="component" value="Chromosome"/>
</dbReference>
<evidence type="ECO:0000313" key="1">
    <source>
        <dbReference type="EMBL" id="QHV44117.1"/>
    </source>
</evidence>
<accession>A0AB73UJK1</accession>
<evidence type="ECO:0000313" key="2">
    <source>
        <dbReference type="Proteomes" id="UP000464780"/>
    </source>
</evidence>
<dbReference type="EMBL" id="CP028009">
    <property type="protein sequence ID" value="QHV44117.1"/>
    <property type="molecule type" value="Genomic_DNA"/>
</dbReference>
<proteinExistence type="predicted"/>
<sequence length="61" mass="7243">MRTFNVIFTERKVYEAVVEAETMEKAVNKVHNCNVQEEDLVEKDITINDLREVLVKEQKFE</sequence>
<organism evidence="1 2">
    <name type="scientific">Bacillus cereus</name>
    <dbReference type="NCBI Taxonomy" id="1396"/>
    <lineage>
        <taxon>Bacteria</taxon>
        <taxon>Bacillati</taxon>
        <taxon>Bacillota</taxon>
        <taxon>Bacilli</taxon>
        <taxon>Bacillales</taxon>
        <taxon>Bacillaceae</taxon>
        <taxon>Bacillus</taxon>
        <taxon>Bacillus cereus group</taxon>
    </lineage>
</organism>
<reference evidence="1 2" key="1">
    <citation type="submission" date="2018-03" db="EMBL/GenBank/DDBJ databases">
        <title>The complete genome of bacterial strain SGAir0260.</title>
        <authorList>
            <person name="Schuster S.C."/>
        </authorList>
    </citation>
    <scope>NUCLEOTIDE SEQUENCE [LARGE SCALE GENOMIC DNA]</scope>
    <source>
        <strain evidence="1 2">SGAir0260</strain>
    </source>
</reference>